<keyword evidence="5" id="KW-1185">Reference proteome</keyword>
<keyword evidence="2" id="KW-0819">tRNA processing</keyword>
<dbReference type="InterPro" id="IPR026274">
    <property type="entry name" value="tRNA_wybutosine_synth_prot_2"/>
</dbReference>
<evidence type="ECO:0000256" key="1">
    <source>
        <dbReference type="ARBA" id="ARBA00049400"/>
    </source>
</evidence>
<dbReference type="PANTHER" id="PTHR23245">
    <property type="entry name" value="TRNA METHYLTRANSFERASE"/>
    <property type="match status" value="1"/>
</dbReference>
<evidence type="ECO:0000313" key="4">
    <source>
        <dbReference type="EMBL" id="KAL3421463.1"/>
    </source>
</evidence>
<comment type="subcellular location">
    <subcellularLocation>
        <location evidence="2">Cytoplasm</location>
    </subcellularLocation>
</comment>
<dbReference type="Gene3D" id="3.40.50.150">
    <property type="entry name" value="Vaccinia Virus protein VP39"/>
    <property type="match status" value="1"/>
</dbReference>
<evidence type="ECO:0000259" key="3">
    <source>
        <dbReference type="PROSITE" id="PS51684"/>
    </source>
</evidence>
<dbReference type="InterPro" id="IPR029063">
    <property type="entry name" value="SAM-dependent_MTases_sf"/>
</dbReference>
<dbReference type="Proteomes" id="UP001629113">
    <property type="component" value="Unassembled WGS sequence"/>
</dbReference>
<dbReference type="PROSITE" id="PS51684">
    <property type="entry name" value="SAM_MT_TRM5_TYW2"/>
    <property type="match status" value="1"/>
</dbReference>
<dbReference type="SUPFAM" id="SSF53335">
    <property type="entry name" value="S-adenosyl-L-methionine-dependent methyltransferases"/>
    <property type="match status" value="1"/>
</dbReference>
<sequence length="394" mass="44374">MRDQTPKDAQIRPPKAKPLNPIEAAVKSWQNSLPAHLLPETLQTLLTNIPKRWVAYPPMMLLPSGSFNFDCITDGGSQEALQSLWEQILQHVSKREGKGPLTHLAINAGIPLHQTQEDENILRSPSGLIMLYGDFGPALDPLTVPTSKDFQDAFWVSTKQNGIVQVWAPRYTMFSRGNVKEKARLLDFHSVGNDQISERRRQNISELSQQIALDLYAGIGYFVFSYAKMGLRRVLGWELNPWSVEGLRRGAVANGWSVKVVSATEDFTESNEQIVVFLGDNTTALNTMRASFDTETQARVRHVNCGFLPTSEPSWHSALNLIDNDGWLHLHENVGVVDVESRRAEIEKLLQDWLHENGTVTIEHVELVKTFAPGVWHCVFDAYISRRKDSGQQI</sequence>
<evidence type="ECO:0000313" key="5">
    <source>
        <dbReference type="Proteomes" id="UP001629113"/>
    </source>
</evidence>
<comment type="caution">
    <text evidence="4">The sequence shown here is derived from an EMBL/GenBank/DDBJ whole genome shotgun (WGS) entry which is preliminary data.</text>
</comment>
<dbReference type="PANTHER" id="PTHR23245:SF25">
    <property type="entry name" value="TRNA WYBUTOSINE-SYNTHESIZING PROTEIN 2 HOMOLOG"/>
    <property type="match status" value="1"/>
</dbReference>
<comment type="pathway">
    <text evidence="2">tRNA modification; wybutosine-tRNA(Phe) biosynthesis.</text>
</comment>
<comment type="function">
    <text evidence="2">S-adenosyl-L-methionine-dependent transferase that acts as a component of the wybutosine biosynthesis pathway. Wybutosine is a hyper modified guanosine with a tricyclic base found at the 3'-position adjacent to the anticodon of eukaryotic phenylalanine tRNA. Catalyzes the transfer of the alpha-amino-alpha-carboxypropyl (acp) group from S-adenosyl-L-methionine to the C-7 position of 4-demethylwyosine (imG-14) to produce wybutosine-86.</text>
</comment>
<organism evidence="4 5">
    <name type="scientific">Phlyctema vagabunda</name>
    <dbReference type="NCBI Taxonomy" id="108571"/>
    <lineage>
        <taxon>Eukaryota</taxon>
        <taxon>Fungi</taxon>
        <taxon>Dikarya</taxon>
        <taxon>Ascomycota</taxon>
        <taxon>Pezizomycotina</taxon>
        <taxon>Leotiomycetes</taxon>
        <taxon>Helotiales</taxon>
        <taxon>Dermateaceae</taxon>
        <taxon>Phlyctema</taxon>
    </lineage>
</organism>
<name>A0ABR4PDU1_9HELO</name>
<reference evidence="4 5" key="1">
    <citation type="submission" date="2024-06" db="EMBL/GenBank/DDBJ databases">
        <title>Complete genome of Phlyctema vagabunda strain 19-DSS-EL-015.</title>
        <authorList>
            <person name="Fiorenzani C."/>
        </authorList>
    </citation>
    <scope>NUCLEOTIDE SEQUENCE [LARGE SCALE GENOMIC DNA]</scope>
    <source>
        <strain evidence="4 5">19-DSS-EL-015</strain>
    </source>
</reference>
<feature type="domain" description="SAM-dependent methyltransferase TRM5/TYW2-type" evidence="3">
    <location>
        <begin position="95"/>
        <end position="386"/>
    </location>
</feature>
<accession>A0ABR4PDU1</accession>
<keyword evidence="2" id="KW-0808">Transferase</keyword>
<keyword evidence="2" id="KW-0963">Cytoplasm</keyword>
<evidence type="ECO:0000256" key="2">
    <source>
        <dbReference type="PIRNR" id="PIRNR038972"/>
    </source>
</evidence>
<dbReference type="PIRSF" id="PIRSF038972">
    <property type="entry name" value="Trm12"/>
    <property type="match status" value="1"/>
</dbReference>
<dbReference type="EMBL" id="JBFCZG010000006">
    <property type="protein sequence ID" value="KAL3421463.1"/>
    <property type="molecule type" value="Genomic_DNA"/>
</dbReference>
<keyword evidence="2" id="KW-0949">S-adenosyl-L-methionine</keyword>
<gene>
    <name evidence="4" type="ORF">PVAG01_07908</name>
</gene>
<comment type="catalytic activity">
    <reaction evidence="1">
        <text>4-demethylwyosine(37) in tRNA(Phe) + S-adenosyl-L-methionine = 4-demethyl-7-[(3S)-3-amino-3-carboxypropyl]wyosine(37) in tRNA(Phe) + S-methyl-5'-thioadenosine + H(+)</text>
        <dbReference type="Rhea" id="RHEA:36355"/>
        <dbReference type="Rhea" id="RHEA-COMP:10164"/>
        <dbReference type="Rhea" id="RHEA-COMP:10378"/>
        <dbReference type="ChEBI" id="CHEBI:15378"/>
        <dbReference type="ChEBI" id="CHEBI:17509"/>
        <dbReference type="ChEBI" id="CHEBI:59789"/>
        <dbReference type="ChEBI" id="CHEBI:64315"/>
        <dbReference type="ChEBI" id="CHEBI:73550"/>
        <dbReference type="EC" id="2.5.1.114"/>
    </reaction>
</comment>
<protein>
    <recommendedName>
        <fullName evidence="2">tRNA wybutosine-synthesizing protein 2</fullName>
        <shortName evidence="2">tRNA-yW-synthesizing protein 2</shortName>
    </recommendedName>
    <alternativeName>
        <fullName evidence="2">tRNA(Phe) (4-demethylwyosine(37)-C(7)) aminocarboxypropyltransferase</fullName>
    </alternativeName>
</protein>
<comment type="similarity">
    <text evidence="2">Belongs to the class I-like SAM-binding methyltransferase superfamily. TRM5/TYW2 family.</text>
</comment>
<proteinExistence type="inferred from homology"/>
<dbReference type="InterPro" id="IPR030382">
    <property type="entry name" value="MeTrfase_TRM5/TYW2"/>
</dbReference>